<evidence type="ECO:0000313" key="4">
    <source>
        <dbReference type="EMBL" id="KAH9501874.1"/>
    </source>
</evidence>
<proteinExistence type="predicted"/>
<dbReference type="InterPro" id="IPR000195">
    <property type="entry name" value="Rab-GAP-TBC_dom"/>
</dbReference>
<dbReference type="PROSITE" id="PS50086">
    <property type="entry name" value="TBC_RABGAP"/>
    <property type="match status" value="1"/>
</dbReference>
<gene>
    <name evidence="4" type="ORF">DERF_012683</name>
</gene>
<dbReference type="FunFam" id="1.10.8.1310:FF:000001">
    <property type="entry name" value="TBC1 domain family, member 20"/>
    <property type="match status" value="1"/>
</dbReference>
<keyword evidence="5" id="KW-1185">Reference proteome</keyword>
<dbReference type="GO" id="GO:0005789">
    <property type="term" value="C:endoplasmic reticulum membrane"/>
    <property type="evidence" value="ECO:0007669"/>
    <property type="project" value="TreeGrafter"/>
</dbReference>
<dbReference type="InterPro" id="IPR035969">
    <property type="entry name" value="Rab-GAP_TBC_sf"/>
</dbReference>
<dbReference type="OrthoDB" id="206700at2759"/>
<dbReference type="GO" id="GO:0006888">
    <property type="term" value="P:endoplasmic reticulum to Golgi vesicle-mediated transport"/>
    <property type="evidence" value="ECO:0007669"/>
    <property type="project" value="TreeGrafter"/>
</dbReference>
<name>A0A922KXT9_DERFA</name>
<dbReference type="AlphaFoldDB" id="A0A922KXT9"/>
<feature type="transmembrane region" description="Helical" evidence="2">
    <location>
        <begin position="356"/>
        <end position="378"/>
    </location>
</feature>
<reference evidence="4" key="1">
    <citation type="submission" date="2013-05" db="EMBL/GenBank/DDBJ databases">
        <authorList>
            <person name="Yim A.K.Y."/>
            <person name="Chan T.F."/>
            <person name="Ji K.M."/>
            <person name="Liu X.Y."/>
            <person name="Zhou J.W."/>
            <person name="Li R.Q."/>
            <person name="Yang K.Y."/>
            <person name="Li J."/>
            <person name="Li M."/>
            <person name="Law P.T.W."/>
            <person name="Wu Y.L."/>
            <person name="Cai Z.L."/>
            <person name="Qin H."/>
            <person name="Bao Y."/>
            <person name="Leung R.K.K."/>
            <person name="Ng P.K.S."/>
            <person name="Zou J."/>
            <person name="Zhong X.J."/>
            <person name="Ran P.X."/>
            <person name="Zhong N.S."/>
            <person name="Liu Z.G."/>
            <person name="Tsui S.K.W."/>
        </authorList>
    </citation>
    <scope>NUCLEOTIDE SEQUENCE</scope>
    <source>
        <strain evidence="4">Derf</strain>
        <tissue evidence="4">Whole organism</tissue>
    </source>
</reference>
<comment type="caution">
    <text evidence="4">The sequence shown here is derived from an EMBL/GenBank/DDBJ whole genome shotgun (WGS) entry which is preliminary data.</text>
</comment>
<keyword evidence="1" id="KW-0343">GTPase activation</keyword>
<dbReference type="InterPro" id="IPR045913">
    <property type="entry name" value="TBC20/Gyp8-like"/>
</dbReference>
<dbReference type="Proteomes" id="UP000790347">
    <property type="component" value="Unassembled WGS sequence"/>
</dbReference>
<evidence type="ECO:0000256" key="1">
    <source>
        <dbReference type="ARBA" id="ARBA00022468"/>
    </source>
</evidence>
<dbReference type="Pfam" id="PF00566">
    <property type="entry name" value="RabGAP-TBC"/>
    <property type="match status" value="1"/>
</dbReference>
<feature type="transmembrane region" description="Helical" evidence="2">
    <location>
        <begin position="212"/>
        <end position="232"/>
    </location>
</feature>
<dbReference type="SUPFAM" id="SSF47923">
    <property type="entry name" value="Ypt/Rab-GAP domain of gyp1p"/>
    <property type="match status" value="2"/>
</dbReference>
<evidence type="ECO:0000256" key="2">
    <source>
        <dbReference type="SAM" id="Phobius"/>
    </source>
</evidence>
<keyword evidence="2" id="KW-0472">Membrane</keyword>
<dbReference type="EMBL" id="ASGP02000006">
    <property type="protein sequence ID" value="KAH9501874.1"/>
    <property type="molecule type" value="Genomic_DNA"/>
</dbReference>
<evidence type="ECO:0000313" key="5">
    <source>
        <dbReference type="Proteomes" id="UP000790347"/>
    </source>
</evidence>
<accession>A0A922KXT9</accession>
<dbReference type="PANTHER" id="PTHR20913">
    <property type="entry name" value="TBC1 DOMAIN FAMILY MEMBER 20/GTPASE"/>
    <property type="match status" value="1"/>
</dbReference>
<dbReference type="SMART" id="SM00164">
    <property type="entry name" value="TBC"/>
    <property type="match status" value="1"/>
</dbReference>
<keyword evidence="2" id="KW-0812">Transmembrane</keyword>
<dbReference type="Gene3D" id="1.10.8.1310">
    <property type="match status" value="1"/>
</dbReference>
<reference evidence="4" key="2">
    <citation type="journal article" date="2022" name="Res Sq">
        <title>Comparative Genomics Reveals Insights into the Divergent Evolution of Astigmatic Mites and Household Pest Adaptations.</title>
        <authorList>
            <person name="Xiong Q."/>
            <person name="Wan A.T.-Y."/>
            <person name="Liu X.-Y."/>
            <person name="Fung C.S.-H."/>
            <person name="Xiao X."/>
            <person name="Malainual N."/>
            <person name="Hou J."/>
            <person name="Wang L."/>
            <person name="Wang M."/>
            <person name="Yang K."/>
            <person name="Cui Y."/>
            <person name="Leung E."/>
            <person name="Nong W."/>
            <person name="Shin S.-K."/>
            <person name="Au S."/>
            <person name="Jeong K.Y."/>
            <person name="Chew F.T."/>
            <person name="Hui J."/>
            <person name="Leung T.F."/>
            <person name="Tungtrongchitr A."/>
            <person name="Zhong N."/>
            <person name="Liu Z."/>
            <person name="Tsui S."/>
        </authorList>
    </citation>
    <scope>NUCLEOTIDE SEQUENCE</scope>
    <source>
        <strain evidence="4">Derf</strain>
        <tissue evidence="4">Whole organism</tissue>
    </source>
</reference>
<sequence length="383" mass="44723">MIDDKNDAIIVNGQPMTSTNTKMNHSVNDDDDDILFTEFKSIQIKKSLQQNDRLALKTLACSNGGFVTNELRVKVWCRLANVDDNDNVFNDISSNIQRNDNYRQVILDVERSLKRFPPSVQEVQRIAYQDKLTEIIIRILDHNPDMYYYQGYHDVCLTFLLVMNEQQAFHLINTISRSHLRFYMERTMNTTSNLLEIIYLIIRDEDNELYDYLIRSDVGTIFSLSWVITWFSHVLNDLDDILRLFDLFISTHYLMPIYMTVAILMWKKSDILCIDCDMASMHKFLTAIPNDQHSPLPIDRLVLDTLELSIRYPPEDTLERQKQIETNALNNGNDNNHNNNNNGGGGRSLLRISTQFLRGNIFSMAFIGFISVIVYQFYYDHLQ</sequence>
<dbReference type="PANTHER" id="PTHR20913:SF7">
    <property type="entry name" value="RE60063P"/>
    <property type="match status" value="1"/>
</dbReference>
<feature type="transmembrane region" description="Helical" evidence="2">
    <location>
        <begin position="244"/>
        <end position="266"/>
    </location>
</feature>
<dbReference type="Gene3D" id="1.10.472.80">
    <property type="entry name" value="Ypt/Rab-GAP domain of gyp1p, domain 3"/>
    <property type="match status" value="1"/>
</dbReference>
<keyword evidence="2" id="KW-1133">Transmembrane helix</keyword>
<protein>
    <recommendedName>
        <fullName evidence="3">Rab-GAP TBC domain-containing protein</fullName>
    </recommendedName>
</protein>
<feature type="domain" description="Rab-GAP TBC" evidence="3">
    <location>
        <begin position="66"/>
        <end position="252"/>
    </location>
</feature>
<dbReference type="GO" id="GO:0005096">
    <property type="term" value="F:GTPase activator activity"/>
    <property type="evidence" value="ECO:0007669"/>
    <property type="project" value="UniProtKB-KW"/>
</dbReference>
<evidence type="ECO:0000259" key="3">
    <source>
        <dbReference type="PROSITE" id="PS50086"/>
    </source>
</evidence>
<organism evidence="4 5">
    <name type="scientific">Dermatophagoides farinae</name>
    <name type="common">American house dust mite</name>
    <dbReference type="NCBI Taxonomy" id="6954"/>
    <lineage>
        <taxon>Eukaryota</taxon>
        <taxon>Metazoa</taxon>
        <taxon>Ecdysozoa</taxon>
        <taxon>Arthropoda</taxon>
        <taxon>Chelicerata</taxon>
        <taxon>Arachnida</taxon>
        <taxon>Acari</taxon>
        <taxon>Acariformes</taxon>
        <taxon>Sarcoptiformes</taxon>
        <taxon>Astigmata</taxon>
        <taxon>Psoroptidia</taxon>
        <taxon>Analgoidea</taxon>
        <taxon>Pyroglyphidae</taxon>
        <taxon>Dermatophagoidinae</taxon>
        <taxon>Dermatophagoides</taxon>
    </lineage>
</organism>